<accession>A0A4Y2DIC5</accession>
<keyword evidence="3" id="KW-1185">Reference proteome</keyword>
<evidence type="ECO:0000256" key="1">
    <source>
        <dbReference type="SAM" id="MobiDB-lite"/>
    </source>
</evidence>
<dbReference type="OrthoDB" id="6565136at2759"/>
<evidence type="ECO:0000313" key="3">
    <source>
        <dbReference type="Proteomes" id="UP000499080"/>
    </source>
</evidence>
<dbReference type="AlphaFoldDB" id="A0A4Y2DIC5"/>
<name>A0A4Y2DIC5_ARAVE</name>
<feature type="compositionally biased region" description="Polar residues" evidence="1">
    <location>
        <begin position="99"/>
        <end position="113"/>
    </location>
</feature>
<reference evidence="2 3" key="1">
    <citation type="journal article" date="2019" name="Sci. Rep.">
        <title>Orb-weaving spider Araneus ventricosus genome elucidates the spidroin gene catalogue.</title>
        <authorList>
            <person name="Kono N."/>
            <person name="Nakamura H."/>
            <person name="Ohtoshi R."/>
            <person name="Moran D.A.P."/>
            <person name="Shinohara A."/>
            <person name="Yoshida Y."/>
            <person name="Fujiwara M."/>
            <person name="Mori M."/>
            <person name="Tomita M."/>
            <person name="Arakawa K."/>
        </authorList>
    </citation>
    <scope>NUCLEOTIDE SEQUENCE [LARGE SCALE GENOMIC DNA]</scope>
</reference>
<organism evidence="2 3">
    <name type="scientific">Araneus ventricosus</name>
    <name type="common">Orbweaver spider</name>
    <name type="synonym">Epeira ventricosa</name>
    <dbReference type="NCBI Taxonomy" id="182803"/>
    <lineage>
        <taxon>Eukaryota</taxon>
        <taxon>Metazoa</taxon>
        <taxon>Ecdysozoa</taxon>
        <taxon>Arthropoda</taxon>
        <taxon>Chelicerata</taxon>
        <taxon>Arachnida</taxon>
        <taxon>Araneae</taxon>
        <taxon>Araneomorphae</taxon>
        <taxon>Entelegynae</taxon>
        <taxon>Araneoidea</taxon>
        <taxon>Araneidae</taxon>
        <taxon>Araneus</taxon>
    </lineage>
</organism>
<evidence type="ECO:0000313" key="2">
    <source>
        <dbReference type="EMBL" id="GBM15778.1"/>
    </source>
</evidence>
<comment type="caution">
    <text evidence="2">The sequence shown here is derived from an EMBL/GenBank/DDBJ whole genome shotgun (WGS) entry which is preliminary data.</text>
</comment>
<sequence length="131" mass="15137">MSESYIQDVLSLRRKANLSMSEDEKVAHLMKVSAETDVGDIRSLIREIVREELRKVLLEIQYYTNDEPESPPDIASMIREEVMEILAPIAAPRRRNSVPRRNTNSQRSFSVRSSPRREARNSAIPKRKTDL</sequence>
<feature type="region of interest" description="Disordered" evidence="1">
    <location>
        <begin position="91"/>
        <end position="131"/>
    </location>
</feature>
<proteinExistence type="predicted"/>
<gene>
    <name evidence="2" type="ORF">AVEN_262936_1</name>
</gene>
<dbReference type="Proteomes" id="UP000499080">
    <property type="component" value="Unassembled WGS sequence"/>
</dbReference>
<protein>
    <submittedName>
        <fullName evidence="2">Uncharacterized protein</fullName>
    </submittedName>
</protein>
<dbReference type="EMBL" id="BGPR01000363">
    <property type="protein sequence ID" value="GBM15778.1"/>
    <property type="molecule type" value="Genomic_DNA"/>
</dbReference>